<gene>
    <name evidence="1" type="ORF">M33023_00570</name>
</gene>
<proteinExistence type="predicted"/>
<keyword evidence="2" id="KW-1185">Reference proteome</keyword>
<evidence type="ECO:0000313" key="1">
    <source>
        <dbReference type="EMBL" id="WZN38268.1"/>
    </source>
</evidence>
<dbReference type="Proteomes" id="UP001470586">
    <property type="component" value="Chromosome"/>
</dbReference>
<evidence type="ECO:0000313" key="2">
    <source>
        <dbReference type="Proteomes" id="UP001470586"/>
    </source>
</evidence>
<organism evidence="1 2">
    <name type="scientific">Candidatus Phytoplasma asteris</name>
    <dbReference type="NCBI Taxonomy" id="85620"/>
    <lineage>
        <taxon>Bacteria</taxon>
        <taxon>Bacillati</taxon>
        <taxon>Mycoplasmatota</taxon>
        <taxon>Mollicutes</taxon>
        <taxon>Acholeplasmatales</taxon>
        <taxon>Acholeplasmataceae</taxon>
        <taxon>Candidatus Phytoplasma</taxon>
        <taxon>16SrI (Aster yellows group)</taxon>
    </lineage>
</organism>
<protein>
    <submittedName>
        <fullName evidence="1">Uncharacterized protein</fullName>
    </submittedName>
</protein>
<accession>A0ABZ2YFK2</accession>
<reference evidence="1" key="1">
    <citation type="submission" date="2023-06" db="EMBL/GenBank/DDBJ databases">
        <title>Complete Genome of Candidatus Phytoplasma asteris M33.</title>
        <authorList>
            <person name="Toth R."/>
            <person name="Ilic A.-M."/>
            <person name="Huettel B."/>
            <person name="Duduk B."/>
            <person name="Kube M."/>
        </authorList>
    </citation>
    <scope>NUCLEOTIDE SEQUENCE [LARGE SCALE GENOMIC DNA]</scope>
    <source>
        <strain evidence="1">M33</strain>
    </source>
</reference>
<name>A0ABZ2YFK2_9MOLU</name>
<dbReference type="EMBL" id="CP128397">
    <property type="protein sequence ID" value="WZN38268.1"/>
    <property type="molecule type" value="Genomic_DNA"/>
</dbReference>
<sequence>MIAENKAKYNSNNGWFKKESKKNIPNVFKLWSDILRDNLPNLKLLNPRSQNLQIFC</sequence>